<gene>
    <name evidence="11" type="primary">arsM</name>
    <name evidence="11" type="ORF">MM817_00220</name>
</gene>
<comment type="catalytic activity">
    <reaction evidence="7">
        <text>arsenic triglutathione + 2 [thioredoxin]-dithiol + 2 S-adenosyl-L-methionine + H2O = dimethylarsinous acid + 2 [thioredoxin]-disulfide + 3 glutathione + 2 S-adenosyl-L-homocysteine + 2 H(+)</text>
        <dbReference type="Rhea" id="RHEA:69464"/>
        <dbReference type="Rhea" id="RHEA-COMP:10698"/>
        <dbReference type="Rhea" id="RHEA-COMP:10700"/>
        <dbReference type="ChEBI" id="CHEBI:15377"/>
        <dbReference type="ChEBI" id="CHEBI:15378"/>
        <dbReference type="ChEBI" id="CHEBI:23808"/>
        <dbReference type="ChEBI" id="CHEBI:29950"/>
        <dbReference type="ChEBI" id="CHEBI:50058"/>
        <dbReference type="ChEBI" id="CHEBI:57856"/>
        <dbReference type="ChEBI" id="CHEBI:57925"/>
        <dbReference type="ChEBI" id="CHEBI:59789"/>
        <dbReference type="ChEBI" id="CHEBI:183640"/>
        <dbReference type="EC" id="2.1.1.137"/>
    </reaction>
</comment>
<evidence type="ECO:0000256" key="9">
    <source>
        <dbReference type="SAM" id="MobiDB-lite"/>
    </source>
</evidence>
<protein>
    <recommendedName>
        <fullName evidence="5">Arsenite methyltransferase</fullName>
        <ecNumber evidence="4">2.1.1.137</ecNumber>
    </recommendedName>
</protein>
<dbReference type="GO" id="GO:0032259">
    <property type="term" value="P:methylation"/>
    <property type="evidence" value="ECO:0007669"/>
    <property type="project" value="UniProtKB-KW"/>
</dbReference>
<dbReference type="InterPro" id="IPR025714">
    <property type="entry name" value="Methyltranfer_dom"/>
</dbReference>
<evidence type="ECO:0000256" key="5">
    <source>
        <dbReference type="ARBA" id="ARBA00034545"/>
    </source>
</evidence>
<comment type="caution">
    <text evidence="11">The sequence shown here is derived from an EMBL/GenBank/DDBJ whole genome shotgun (WGS) entry which is preliminary data.</text>
</comment>
<dbReference type="PANTHER" id="PTHR43675:SF8">
    <property type="entry name" value="ARSENITE METHYLTRANSFERASE"/>
    <property type="match status" value="1"/>
</dbReference>
<feature type="domain" description="Methyltransferase" evidence="10">
    <location>
        <begin position="84"/>
        <end position="229"/>
    </location>
</feature>
<reference evidence="11" key="1">
    <citation type="submission" date="2022-03" db="EMBL/GenBank/DDBJ databases">
        <title>Draft Genome Sequence of Firmicute Strain S0AB, a Heterotrophic Iron/Sulfur-Oxidizing Extreme Acidophile.</title>
        <authorList>
            <person name="Vergara E."/>
            <person name="Pakostova E."/>
            <person name="Johnson D.B."/>
            <person name="Holmes D.S."/>
        </authorList>
    </citation>
    <scope>NUCLEOTIDE SEQUENCE</scope>
    <source>
        <strain evidence="11">S0AB</strain>
    </source>
</reference>
<name>A0A9X1V6M8_9BACL</name>
<comment type="catalytic activity">
    <reaction evidence="8">
        <text>arsenic triglutathione + 3 [thioredoxin]-dithiol + 3 S-adenosyl-L-methionine = trimethylarsine + 3 [thioredoxin]-disulfide + 3 glutathione + 3 S-adenosyl-L-homocysteine + 3 H(+)</text>
        <dbReference type="Rhea" id="RHEA:69432"/>
        <dbReference type="Rhea" id="RHEA-COMP:10698"/>
        <dbReference type="Rhea" id="RHEA-COMP:10700"/>
        <dbReference type="ChEBI" id="CHEBI:15378"/>
        <dbReference type="ChEBI" id="CHEBI:27130"/>
        <dbReference type="ChEBI" id="CHEBI:29950"/>
        <dbReference type="ChEBI" id="CHEBI:50058"/>
        <dbReference type="ChEBI" id="CHEBI:57856"/>
        <dbReference type="ChEBI" id="CHEBI:57925"/>
        <dbReference type="ChEBI" id="CHEBI:59789"/>
        <dbReference type="ChEBI" id="CHEBI:183640"/>
        <dbReference type="EC" id="2.1.1.137"/>
    </reaction>
</comment>
<evidence type="ECO:0000259" key="10">
    <source>
        <dbReference type="Pfam" id="PF13847"/>
    </source>
</evidence>
<dbReference type="Proteomes" id="UP001139263">
    <property type="component" value="Unassembled WGS sequence"/>
</dbReference>
<keyword evidence="11" id="KW-0489">Methyltransferase</keyword>
<evidence type="ECO:0000256" key="3">
    <source>
        <dbReference type="ARBA" id="ARBA00034487"/>
    </source>
</evidence>
<accession>A0A9X1V6M8</accession>
<evidence type="ECO:0000256" key="1">
    <source>
        <dbReference type="ARBA" id="ARBA00022679"/>
    </source>
</evidence>
<organism evidence="11 12">
    <name type="scientific">Sulfoacidibacillus ferrooxidans</name>
    <dbReference type="NCBI Taxonomy" id="2005001"/>
    <lineage>
        <taxon>Bacteria</taxon>
        <taxon>Bacillati</taxon>
        <taxon>Bacillota</taxon>
        <taxon>Bacilli</taxon>
        <taxon>Bacillales</taxon>
        <taxon>Alicyclobacillaceae</taxon>
        <taxon>Sulfoacidibacillus</taxon>
    </lineage>
</organism>
<sequence length="269" mass="28493">MDNLEQDQIRAEVRKHYSGVATRDSGESGCSTTNTSCCGSSSVRSADEVALKLGYGSEELSVIPEGANMGLGCGSPTKIAKLQRGEVALDLGSGGGFDCFIAAKQVGEQGAVIGVDMTPEMIAKARQLAHTNGYYNVEFRLGEIEHLPVADQTVDVVMSNCVINLSPNKLSVFKEAFRVLKPGGRVAISDVVASAALPEEMKADLTLLSECVSGAAPREDIELMLHEAGFHQIAVISHDAGQEVIKDWVPGSHAEDYVQSASITAKKPE</sequence>
<keyword evidence="2" id="KW-0949">S-adenosyl-L-methionine</keyword>
<dbReference type="AlphaFoldDB" id="A0A9X1V6M8"/>
<evidence type="ECO:0000256" key="7">
    <source>
        <dbReference type="ARBA" id="ARBA00047943"/>
    </source>
</evidence>
<dbReference type="InterPro" id="IPR026669">
    <property type="entry name" value="Arsenite_MeTrfase-like"/>
</dbReference>
<comment type="similarity">
    <text evidence="3">Belongs to the methyltransferase superfamily. Arsenite methyltransferase family.</text>
</comment>
<dbReference type="Pfam" id="PF13847">
    <property type="entry name" value="Methyltransf_31"/>
    <property type="match status" value="1"/>
</dbReference>
<dbReference type="PANTHER" id="PTHR43675">
    <property type="entry name" value="ARSENITE METHYLTRANSFERASE"/>
    <property type="match status" value="1"/>
</dbReference>
<evidence type="ECO:0000256" key="4">
    <source>
        <dbReference type="ARBA" id="ARBA00034521"/>
    </source>
</evidence>
<dbReference type="SUPFAM" id="SSF53335">
    <property type="entry name" value="S-adenosyl-L-methionine-dependent methyltransferases"/>
    <property type="match status" value="1"/>
</dbReference>
<evidence type="ECO:0000256" key="6">
    <source>
        <dbReference type="ARBA" id="ARBA00047941"/>
    </source>
</evidence>
<evidence type="ECO:0000313" key="12">
    <source>
        <dbReference type="Proteomes" id="UP001139263"/>
    </source>
</evidence>
<dbReference type="GO" id="GO:0030791">
    <property type="term" value="F:arsenite methyltransferase activity"/>
    <property type="evidence" value="ECO:0007669"/>
    <property type="project" value="UniProtKB-EC"/>
</dbReference>
<dbReference type="NCBIfam" id="NF008823">
    <property type="entry name" value="PRK11873.1"/>
    <property type="match status" value="1"/>
</dbReference>
<comment type="catalytic activity">
    <reaction evidence="6">
        <text>arsenic triglutathione + [thioredoxin]-dithiol + S-adenosyl-L-methionine + 2 H2O = methylarsonous acid + [thioredoxin]-disulfide + 3 glutathione + S-adenosyl-L-homocysteine + H(+)</text>
        <dbReference type="Rhea" id="RHEA:69460"/>
        <dbReference type="Rhea" id="RHEA-COMP:10698"/>
        <dbReference type="Rhea" id="RHEA-COMP:10700"/>
        <dbReference type="ChEBI" id="CHEBI:15377"/>
        <dbReference type="ChEBI" id="CHEBI:15378"/>
        <dbReference type="ChEBI" id="CHEBI:17826"/>
        <dbReference type="ChEBI" id="CHEBI:29950"/>
        <dbReference type="ChEBI" id="CHEBI:50058"/>
        <dbReference type="ChEBI" id="CHEBI:57856"/>
        <dbReference type="ChEBI" id="CHEBI:57925"/>
        <dbReference type="ChEBI" id="CHEBI:59789"/>
        <dbReference type="ChEBI" id="CHEBI:183640"/>
        <dbReference type="EC" id="2.1.1.137"/>
    </reaction>
</comment>
<dbReference type="InterPro" id="IPR029063">
    <property type="entry name" value="SAM-dependent_MTases_sf"/>
</dbReference>
<dbReference type="EMBL" id="JALBUF010000001">
    <property type="protein sequence ID" value="MCI0181969.1"/>
    <property type="molecule type" value="Genomic_DNA"/>
</dbReference>
<feature type="region of interest" description="Disordered" evidence="9">
    <location>
        <begin position="15"/>
        <end position="34"/>
    </location>
</feature>
<evidence type="ECO:0000313" key="11">
    <source>
        <dbReference type="EMBL" id="MCI0181969.1"/>
    </source>
</evidence>
<proteinExistence type="inferred from homology"/>
<evidence type="ECO:0000256" key="8">
    <source>
        <dbReference type="ARBA" id="ARBA00048428"/>
    </source>
</evidence>
<keyword evidence="12" id="KW-1185">Reference proteome</keyword>
<dbReference type="RefSeq" id="WP_241711590.1">
    <property type="nucleotide sequence ID" value="NZ_JALBUF010000001.1"/>
</dbReference>
<dbReference type="Gene3D" id="3.40.50.150">
    <property type="entry name" value="Vaccinia Virus protein VP39"/>
    <property type="match status" value="1"/>
</dbReference>
<dbReference type="CDD" id="cd02440">
    <property type="entry name" value="AdoMet_MTases"/>
    <property type="match status" value="1"/>
</dbReference>
<keyword evidence="1 11" id="KW-0808">Transferase</keyword>
<dbReference type="EC" id="2.1.1.137" evidence="4"/>
<evidence type="ECO:0000256" key="2">
    <source>
        <dbReference type="ARBA" id="ARBA00022691"/>
    </source>
</evidence>